<dbReference type="RefSeq" id="WP_042061169.1">
    <property type="nucleotide sequence ID" value="NZ_BAND01000118.1"/>
</dbReference>
<evidence type="ECO:0000259" key="1">
    <source>
        <dbReference type="SMART" id="SM00849"/>
    </source>
</evidence>
<dbReference type="Proteomes" id="UP000019760">
    <property type="component" value="Unassembled WGS sequence"/>
</dbReference>
<name>A0A023D808_ACIMT</name>
<reference evidence="3" key="1">
    <citation type="journal article" date="2014" name="FEMS Microbiol. Lett.">
        <title>Draft Genomic DNA Sequence of the Facultatively Methylotrophic Bacterium Acidomonas methanolica type strain MB58.</title>
        <authorList>
            <person name="Higashiura N."/>
            <person name="Hadano H."/>
            <person name="Hirakawa H."/>
            <person name="Matsutani M."/>
            <person name="Takabe S."/>
            <person name="Matsushita K."/>
            <person name="Azuma Y."/>
        </authorList>
    </citation>
    <scope>NUCLEOTIDE SEQUENCE [LARGE SCALE GENOMIC DNA]</scope>
    <source>
        <strain evidence="3">MB58</strain>
    </source>
</reference>
<dbReference type="InterPro" id="IPR001279">
    <property type="entry name" value="Metallo-B-lactamas"/>
</dbReference>
<feature type="domain" description="Metallo-beta-lactamase" evidence="1">
    <location>
        <begin position="41"/>
        <end position="188"/>
    </location>
</feature>
<dbReference type="CDD" id="cd16278">
    <property type="entry name" value="metallo-hydrolase-like_MBL-fold"/>
    <property type="match status" value="1"/>
</dbReference>
<evidence type="ECO:0000313" key="2">
    <source>
        <dbReference type="EMBL" id="GAJ30292.1"/>
    </source>
</evidence>
<keyword evidence="3" id="KW-1185">Reference proteome</keyword>
<sequence length="270" mass="28816">MTGQRRRLYHEAIPDYGVPLTEAAGLRRVVARNPGPMTGHGTNSWLVESEGGWVVVDPGPDDATHRRAVLDACDGRLRAILLTHHHKDHDGGTVALAAAAGAPVHGGHVGAPMTDGETLYGLRVVATPGHTMDHVCFDLGEGRLLSGDHVMGWSTSVVMAPPRGSMGAYLASLETLRRSAYRTLFSAHGAAITEPDPFLDGLLHGRRRKIEQAATALTPDWQSAEMLCDRLYSALPEGLRLAAMEMTLATLAELEAQGRAIGGDQGWKVA</sequence>
<dbReference type="AlphaFoldDB" id="A0A023D808"/>
<dbReference type="InterPro" id="IPR050662">
    <property type="entry name" value="Sec-metab_biosynth-thioest"/>
</dbReference>
<protein>
    <recommendedName>
        <fullName evidence="1">Metallo-beta-lactamase domain-containing protein</fullName>
    </recommendedName>
</protein>
<dbReference type="Pfam" id="PF00753">
    <property type="entry name" value="Lactamase_B"/>
    <property type="match status" value="1"/>
</dbReference>
<proteinExistence type="predicted"/>
<dbReference type="SUPFAM" id="SSF56281">
    <property type="entry name" value="Metallo-hydrolase/oxidoreductase"/>
    <property type="match status" value="1"/>
</dbReference>
<organism evidence="2 3">
    <name type="scientific">Acidomonas methanolica NBRC 104435</name>
    <dbReference type="NCBI Taxonomy" id="1231351"/>
    <lineage>
        <taxon>Bacteria</taxon>
        <taxon>Pseudomonadati</taxon>
        <taxon>Pseudomonadota</taxon>
        <taxon>Alphaproteobacteria</taxon>
        <taxon>Acetobacterales</taxon>
        <taxon>Acetobacteraceae</taxon>
        <taxon>Acidomonas</taxon>
    </lineage>
</organism>
<dbReference type="OrthoDB" id="9802991at2"/>
<reference evidence="2 3" key="2">
    <citation type="journal article" date="2014" name="FEMS Microbiol. Lett.">
        <title>Draft genomic DNA sequence of the facultatively methylotrophic bacterium Acidomonas methanolica type strain MB58.</title>
        <authorList>
            <person name="Higashiura N."/>
            <person name="Hadano H."/>
            <person name="Hirakawa H."/>
            <person name="Matsutani M."/>
            <person name="Takabe S."/>
            <person name="Matsushita K."/>
            <person name="Azuma Y."/>
        </authorList>
    </citation>
    <scope>NUCLEOTIDE SEQUENCE [LARGE SCALE GENOMIC DNA]</scope>
    <source>
        <strain evidence="2 3">MB58</strain>
    </source>
</reference>
<dbReference type="EMBL" id="BAND01000118">
    <property type="protein sequence ID" value="GAJ30292.1"/>
    <property type="molecule type" value="Genomic_DNA"/>
</dbReference>
<dbReference type="PANTHER" id="PTHR23131:SF0">
    <property type="entry name" value="ENDORIBONUCLEASE LACTB2"/>
    <property type="match status" value="1"/>
</dbReference>
<gene>
    <name evidence="2" type="ORF">Amme_119_007</name>
</gene>
<dbReference type="PANTHER" id="PTHR23131">
    <property type="entry name" value="ENDORIBONUCLEASE LACTB2"/>
    <property type="match status" value="1"/>
</dbReference>
<accession>A0A023D808</accession>
<dbReference type="Gene3D" id="3.60.15.10">
    <property type="entry name" value="Ribonuclease Z/Hydroxyacylglutathione hydrolase-like"/>
    <property type="match status" value="2"/>
</dbReference>
<comment type="caution">
    <text evidence="2">The sequence shown here is derived from an EMBL/GenBank/DDBJ whole genome shotgun (WGS) entry which is preliminary data.</text>
</comment>
<dbReference type="InterPro" id="IPR036866">
    <property type="entry name" value="RibonucZ/Hydroxyglut_hydro"/>
</dbReference>
<dbReference type="SMART" id="SM00849">
    <property type="entry name" value="Lactamase_B"/>
    <property type="match status" value="1"/>
</dbReference>
<evidence type="ECO:0000313" key="3">
    <source>
        <dbReference type="Proteomes" id="UP000019760"/>
    </source>
</evidence>